<keyword evidence="1" id="KW-0010">Activator</keyword>
<proteinExistence type="predicted"/>
<sequence length="220" mass="25709">MTFPFNHEEFIHMMEQYKLESTQITVPANTILNDLALENKDCLYLLKIGIIAGYIDYEKNQIYSIFNDNFFMGYYTIFDNRPFTLLCQTLTECEIVIYQKKDIEFALSLFPENFSFQYTIMKTIAMHAYYKSLLQYQNKKNQLAFAFETIVNLLNIDIIDGVATLPKSITTTLIKNYCTLSKAFFYSQLKELNALGIITKVDAKWQINMIALCAKNDRTR</sequence>
<evidence type="ECO:0000313" key="2">
    <source>
        <dbReference type="EMBL" id="MBC1489969.1"/>
    </source>
</evidence>
<dbReference type="SUPFAM" id="SSF51206">
    <property type="entry name" value="cAMP-binding domain-like"/>
    <property type="match status" value="1"/>
</dbReference>
<dbReference type="EMBL" id="JAASTW010000021">
    <property type="protein sequence ID" value="MBC1489969.1"/>
    <property type="molecule type" value="Genomic_DNA"/>
</dbReference>
<evidence type="ECO:0000313" key="4">
    <source>
        <dbReference type="Proteomes" id="UP000561617"/>
    </source>
</evidence>
<gene>
    <name evidence="2" type="ORF">HCJ38_13295</name>
    <name evidence="3" type="ORF">HCJ59_01590</name>
</gene>
<dbReference type="InterPro" id="IPR014710">
    <property type="entry name" value="RmlC-like_jellyroll"/>
</dbReference>
<evidence type="ECO:0000313" key="3">
    <source>
        <dbReference type="EMBL" id="MBC1508604.1"/>
    </source>
</evidence>
<comment type="caution">
    <text evidence="2">The sequence shown here is derived from an EMBL/GenBank/DDBJ whole genome shotgun (WGS) entry which is preliminary data.</text>
</comment>
<dbReference type="Proteomes" id="UP000561617">
    <property type="component" value="Unassembled WGS sequence"/>
</dbReference>
<dbReference type="Gene3D" id="2.60.120.10">
    <property type="entry name" value="Jelly Rolls"/>
    <property type="match status" value="1"/>
</dbReference>
<name>A0A7X0X997_9LIST</name>
<dbReference type="Proteomes" id="UP000587800">
    <property type="component" value="Unassembled WGS sequence"/>
</dbReference>
<dbReference type="RefSeq" id="WP_185346826.1">
    <property type="nucleotide sequence ID" value="NZ_JAASTU010000014.1"/>
</dbReference>
<accession>A0A7X0X997</accession>
<dbReference type="AlphaFoldDB" id="A0A7X0X997"/>
<reference evidence="4 5" key="1">
    <citation type="submission" date="2020-03" db="EMBL/GenBank/DDBJ databases">
        <title>Soil Listeria distribution.</title>
        <authorList>
            <person name="Liao J."/>
            <person name="Wiedmann M."/>
        </authorList>
    </citation>
    <scope>NUCLEOTIDE SEQUENCE [LARGE SCALE GENOMIC DNA]</scope>
    <source>
        <strain evidence="3 5">FSL L7-1515</strain>
        <strain evidence="2 4">FSL L7-1554</strain>
    </source>
</reference>
<dbReference type="InterPro" id="IPR018490">
    <property type="entry name" value="cNMP-bd_dom_sf"/>
</dbReference>
<evidence type="ECO:0000313" key="5">
    <source>
        <dbReference type="Proteomes" id="UP000587800"/>
    </source>
</evidence>
<organism evidence="2 4">
    <name type="scientific">Listeria immobilis</name>
    <dbReference type="NCBI Taxonomy" id="2713502"/>
    <lineage>
        <taxon>Bacteria</taxon>
        <taxon>Bacillati</taxon>
        <taxon>Bacillota</taxon>
        <taxon>Bacilli</taxon>
        <taxon>Bacillales</taxon>
        <taxon>Listeriaceae</taxon>
        <taxon>Listeria</taxon>
    </lineage>
</organism>
<dbReference type="EMBL" id="JAASUB010000002">
    <property type="protein sequence ID" value="MBC1508604.1"/>
    <property type="molecule type" value="Genomic_DNA"/>
</dbReference>
<protein>
    <submittedName>
        <fullName evidence="2">Crp/Fnr family transcriptional regulator</fullName>
    </submittedName>
</protein>
<evidence type="ECO:0000256" key="1">
    <source>
        <dbReference type="ARBA" id="ARBA00023159"/>
    </source>
</evidence>
<keyword evidence="5" id="KW-1185">Reference proteome</keyword>